<organism evidence="1 2">
    <name type="scientific">Plutella xylostella</name>
    <name type="common">Diamondback moth</name>
    <name type="synonym">Plutella maculipennis</name>
    <dbReference type="NCBI Taxonomy" id="51655"/>
    <lineage>
        <taxon>Eukaryota</taxon>
        <taxon>Metazoa</taxon>
        <taxon>Ecdysozoa</taxon>
        <taxon>Arthropoda</taxon>
        <taxon>Hexapoda</taxon>
        <taxon>Insecta</taxon>
        <taxon>Pterygota</taxon>
        <taxon>Neoptera</taxon>
        <taxon>Endopterygota</taxon>
        <taxon>Lepidoptera</taxon>
        <taxon>Glossata</taxon>
        <taxon>Ditrysia</taxon>
        <taxon>Yponomeutoidea</taxon>
        <taxon>Plutellidae</taxon>
        <taxon>Plutella</taxon>
    </lineage>
</organism>
<protein>
    <submittedName>
        <fullName evidence="1">Uncharacterized protein</fullName>
    </submittedName>
</protein>
<gene>
    <name evidence="1" type="ORF">JYU34_007200</name>
</gene>
<sequence>MPWLYFYCVNRSARMSVRRVTGGGGDGGRGVTSRAAAHLSHCSSSLHTTLHSAPLTSK</sequence>
<evidence type="ECO:0000313" key="1">
    <source>
        <dbReference type="EMBL" id="KAG7307066.1"/>
    </source>
</evidence>
<proteinExistence type="predicted"/>
<dbReference type="Proteomes" id="UP000823941">
    <property type="component" value="Chromosome 10"/>
</dbReference>
<reference evidence="1 2" key="1">
    <citation type="submission" date="2021-06" db="EMBL/GenBank/DDBJ databases">
        <title>A haploid diamondback moth (Plutella xylostella L.) genome assembly resolves 31 chromosomes and identifies a diamide resistance mutation.</title>
        <authorList>
            <person name="Ward C.M."/>
            <person name="Perry K.D."/>
            <person name="Baker G."/>
            <person name="Powis K."/>
            <person name="Heckel D.G."/>
            <person name="Baxter S.W."/>
        </authorList>
    </citation>
    <scope>NUCLEOTIDE SEQUENCE [LARGE SCALE GENOMIC DNA]</scope>
    <source>
        <strain evidence="1 2">LV</strain>
        <tissue evidence="1">Single pupa</tissue>
    </source>
</reference>
<comment type="caution">
    <text evidence="1">The sequence shown here is derived from an EMBL/GenBank/DDBJ whole genome shotgun (WGS) entry which is preliminary data.</text>
</comment>
<name>A0ABQ7QPU7_PLUXY</name>
<dbReference type="EMBL" id="JAHIBW010000010">
    <property type="protein sequence ID" value="KAG7307066.1"/>
    <property type="molecule type" value="Genomic_DNA"/>
</dbReference>
<evidence type="ECO:0000313" key="2">
    <source>
        <dbReference type="Proteomes" id="UP000823941"/>
    </source>
</evidence>
<keyword evidence="2" id="KW-1185">Reference proteome</keyword>
<accession>A0ABQ7QPU7</accession>